<evidence type="ECO:0000256" key="3">
    <source>
        <dbReference type="ARBA" id="ARBA00023163"/>
    </source>
</evidence>
<dbReference type="InterPro" id="IPR023772">
    <property type="entry name" value="DNA-bd_HTH_TetR-type_CS"/>
</dbReference>
<dbReference type="PROSITE" id="PS50977">
    <property type="entry name" value="HTH_TETR_2"/>
    <property type="match status" value="1"/>
</dbReference>
<evidence type="ECO:0000256" key="1">
    <source>
        <dbReference type="ARBA" id="ARBA00023015"/>
    </source>
</evidence>
<dbReference type="Pfam" id="PF00440">
    <property type="entry name" value="TetR_N"/>
    <property type="match status" value="1"/>
</dbReference>
<evidence type="ECO:0000313" key="6">
    <source>
        <dbReference type="EMBL" id="MBK1727219.1"/>
    </source>
</evidence>
<reference evidence="6 7" key="1">
    <citation type="journal article" date="2020" name="Microorganisms">
        <title>Osmotic Adaptation and Compatible Solute Biosynthesis of Phototrophic Bacteria as Revealed from Genome Analyses.</title>
        <authorList>
            <person name="Imhoff J.F."/>
            <person name="Rahn T."/>
            <person name="Kunzel S."/>
            <person name="Keller A."/>
            <person name="Neulinger S.C."/>
        </authorList>
    </citation>
    <scope>NUCLEOTIDE SEQUENCE [LARGE SCALE GENOMIC DNA]</scope>
    <source>
        <strain evidence="6 7">DSM 15116</strain>
    </source>
</reference>
<accession>A0ABS1E7R4</accession>
<keyword evidence="1" id="KW-0805">Transcription regulation</keyword>
<dbReference type="PANTHER" id="PTHR30055">
    <property type="entry name" value="HTH-TYPE TRANSCRIPTIONAL REGULATOR RUTR"/>
    <property type="match status" value="1"/>
</dbReference>
<dbReference type="Gene3D" id="1.10.357.10">
    <property type="entry name" value="Tetracycline Repressor, domain 2"/>
    <property type="match status" value="1"/>
</dbReference>
<organism evidence="6 7">
    <name type="scientific">Halorhodospira neutriphila</name>
    <dbReference type="NCBI Taxonomy" id="168379"/>
    <lineage>
        <taxon>Bacteria</taxon>
        <taxon>Pseudomonadati</taxon>
        <taxon>Pseudomonadota</taxon>
        <taxon>Gammaproteobacteria</taxon>
        <taxon>Chromatiales</taxon>
        <taxon>Ectothiorhodospiraceae</taxon>
        <taxon>Halorhodospira</taxon>
    </lineage>
</organism>
<evidence type="ECO:0000256" key="4">
    <source>
        <dbReference type="PROSITE-ProRule" id="PRU00335"/>
    </source>
</evidence>
<dbReference type="InterPro" id="IPR041474">
    <property type="entry name" value="NicS_C"/>
</dbReference>
<dbReference type="Pfam" id="PF17938">
    <property type="entry name" value="TetR_C_29"/>
    <property type="match status" value="1"/>
</dbReference>
<dbReference type="InterPro" id="IPR009057">
    <property type="entry name" value="Homeodomain-like_sf"/>
</dbReference>
<protein>
    <recommendedName>
        <fullName evidence="5">HTH tetR-type domain-containing protein</fullName>
    </recommendedName>
</protein>
<dbReference type="Proteomes" id="UP000738126">
    <property type="component" value="Unassembled WGS sequence"/>
</dbReference>
<comment type="caution">
    <text evidence="6">The sequence shown here is derived from an EMBL/GenBank/DDBJ whole genome shotgun (WGS) entry which is preliminary data.</text>
</comment>
<dbReference type="PANTHER" id="PTHR30055:SF234">
    <property type="entry name" value="HTH-TYPE TRANSCRIPTIONAL REGULATOR BETI"/>
    <property type="match status" value="1"/>
</dbReference>
<dbReference type="InterPro" id="IPR050109">
    <property type="entry name" value="HTH-type_TetR-like_transc_reg"/>
</dbReference>
<dbReference type="PROSITE" id="PS01081">
    <property type="entry name" value="HTH_TETR_1"/>
    <property type="match status" value="1"/>
</dbReference>
<evidence type="ECO:0000256" key="2">
    <source>
        <dbReference type="ARBA" id="ARBA00023125"/>
    </source>
</evidence>
<keyword evidence="3" id="KW-0804">Transcription</keyword>
<keyword evidence="7" id="KW-1185">Reference proteome</keyword>
<keyword evidence="2 4" id="KW-0238">DNA-binding</keyword>
<dbReference type="Gene3D" id="1.10.10.60">
    <property type="entry name" value="Homeodomain-like"/>
    <property type="match status" value="1"/>
</dbReference>
<dbReference type="InterPro" id="IPR001647">
    <property type="entry name" value="HTH_TetR"/>
</dbReference>
<feature type="domain" description="HTH tetR-type" evidence="5">
    <location>
        <begin position="15"/>
        <end position="75"/>
    </location>
</feature>
<dbReference type="InterPro" id="IPR036271">
    <property type="entry name" value="Tet_transcr_reg_TetR-rel_C_sf"/>
</dbReference>
<dbReference type="EMBL" id="NRSH01000114">
    <property type="protein sequence ID" value="MBK1727219.1"/>
    <property type="molecule type" value="Genomic_DNA"/>
</dbReference>
<feature type="DNA-binding region" description="H-T-H motif" evidence="4">
    <location>
        <begin position="38"/>
        <end position="57"/>
    </location>
</feature>
<dbReference type="PRINTS" id="PR00455">
    <property type="entry name" value="HTHTETR"/>
</dbReference>
<evidence type="ECO:0000313" key="7">
    <source>
        <dbReference type="Proteomes" id="UP000738126"/>
    </source>
</evidence>
<evidence type="ECO:0000259" key="5">
    <source>
        <dbReference type="PROSITE" id="PS50977"/>
    </source>
</evidence>
<sequence length="229" mass="24700">MRPAGAAMPHEPGPTPAAERILAAAKALFAREGYASVSVRDIAEAAGVSKANIFHHFASKEALYLEVLRRSCESARALLQALEAEEAEPAERLRRFMRGDLERALDDLDGTRLLLAETFDATPARARALVDEVFGADFRRLTGIVAGGQRDGAWRRDIDPALLATLMIAANTFFTAHREVLRQLPGVDFAEAPERYADTIVELLLDGLRAAPSDGGAAPAPQAQQGDRS</sequence>
<gene>
    <name evidence="6" type="ORF">CKO13_09355</name>
</gene>
<name>A0ABS1E7R4_9GAMM</name>
<dbReference type="SUPFAM" id="SSF46689">
    <property type="entry name" value="Homeodomain-like"/>
    <property type="match status" value="1"/>
</dbReference>
<dbReference type="SUPFAM" id="SSF48498">
    <property type="entry name" value="Tetracyclin repressor-like, C-terminal domain"/>
    <property type="match status" value="1"/>
</dbReference>
<proteinExistence type="predicted"/>